<sequence>MVEASPLMENLTGFFVCPFNHKIRISNRLDGIVKVRGVSQLVYKVLNNSVLARLDQLQDIVGASVGSGRAKKCLLLGLPLRKSLWGWVHTWTLIIRASEAPWPGATAL</sequence>
<reference evidence="1 2" key="1">
    <citation type="submission" date="2016-10" db="EMBL/GenBank/DDBJ databases">
        <title>The genome sequence of Colletotrichum fioriniae PJ7.</title>
        <authorList>
            <person name="Baroncelli R."/>
        </authorList>
    </citation>
    <scope>NUCLEOTIDE SEQUENCE [LARGE SCALE GENOMIC DNA]</scope>
    <source>
        <strain evidence="1 2">IMI 384185</strain>
    </source>
</reference>
<dbReference type="Proteomes" id="UP001241169">
    <property type="component" value="Unassembled WGS sequence"/>
</dbReference>
<evidence type="ECO:0000313" key="1">
    <source>
        <dbReference type="EMBL" id="KAK1546781.1"/>
    </source>
</evidence>
<protein>
    <submittedName>
        <fullName evidence="1">Uncharacterized protein</fullName>
    </submittedName>
</protein>
<comment type="caution">
    <text evidence="1">The sequence shown here is derived from an EMBL/GenBank/DDBJ whole genome shotgun (WGS) entry which is preliminary data.</text>
</comment>
<keyword evidence="2" id="KW-1185">Reference proteome</keyword>
<dbReference type="RefSeq" id="XP_060355895.1">
    <property type="nucleotide sequence ID" value="XM_060485038.1"/>
</dbReference>
<accession>A0ABQ9T4R7</accession>
<dbReference type="GeneID" id="85368937"/>
<evidence type="ECO:0000313" key="2">
    <source>
        <dbReference type="Proteomes" id="UP001241169"/>
    </source>
</evidence>
<proteinExistence type="predicted"/>
<name>A0ABQ9T4R7_9PEZI</name>
<dbReference type="EMBL" id="MOPA01000001">
    <property type="protein sequence ID" value="KAK1546781.1"/>
    <property type="molecule type" value="Genomic_DNA"/>
</dbReference>
<gene>
    <name evidence="1" type="ORF">CPAR01_00748</name>
</gene>
<organism evidence="1 2">
    <name type="scientific">Colletotrichum paranaense</name>
    <dbReference type="NCBI Taxonomy" id="1914294"/>
    <lineage>
        <taxon>Eukaryota</taxon>
        <taxon>Fungi</taxon>
        <taxon>Dikarya</taxon>
        <taxon>Ascomycota</taxon>
        <taxon>Pezizomycotina</taxon>
        <taxon>Sordariomycetes</taxon>
        <taxon>Hypocreomycetidae</taxon>
        <taxon>Glomerellales</taxon>
        <taxon>Glomerellaceae</taxon>
        <taxon>Colletotrichum</taxon>
        <taxon>Colletotrichum acutatum species complex</taxon>
    </lineage>
</organism>